<reference evidence="1 2" key="1">
    <citation type="journal article" date="2012" name="PLoS Pathog.">
        <title>Diverse lifestyles and strategies of plant pathogenesis encoded in the genomes of eighteen Dothideomycetes fungi.</title>
        <authorList>
            <person name="Ohm R.A."/>
            <person name="Feau N."/>
            <person name="Henrissat B."/>
            <person name="Schoch C.L."/>
            <person name="Horwitz B.A."/>
            <person name="Barry K.W."/>
            <person name="Condon B.J."/>
            <person name="Copeland A.C."/>
            <person name="Dhillon B."/>
            <person name="Glaser F."/>
            <person name="Hesse C.N."/>
            <person name="Kosti I."/>
            <person name="LaButti K."/>
            <person name="Lindquist E.A."/>
            <person name="Lucas S."/>
            <person name="Salamov A.A."/>
            <person name="Bradshaw R.E."/>
            <person name="Ciuffetti L."/>
            <person name="Hamelin R.C."/>
            <person name="Kema G.H.J."/>
            <person name="Lawrence C."/>
            <person name="Scott J.A."/>
            <person name="Spatafora J.W."/>
            <person name="Turgeon B.G."/>
            <person name="de Wit P.J.G.M."/>
            <person name="Zhong S."/>
            <person name="Goodwin S.B."/>
            <person name="Grigoriev I.V."/>
        </authorList>
    </citation>
    <scope>NUCLEOTIDE SEQUENCE [LARGE SCALE GENOMIC DNA]</scope>
    <source>
        <strain evidence="1 2">CIRAD86</strain>
    </source>
</reference>
<dbReference type="EMBL" id="KB446560">
    <property type="protein sequence ID" value="EME81007.1"/>
    <property type="molecule type" value="Genomic_DNA"/>
</dbReference>
<protein>
    <submittedName>
        <fullName evidence="1">Uncharacterized protein</fullName>
    </submittedName>
</protein>
<keyword evidence="2" id="KW-1185">Reference proteome</keyword>
<proteinExistence type="predicted"/>
<dbReference type="HOGENOM" id="CLU_1225233_0_0_1"/>
<dbReference type="KEGG" id="pfj:MYCFIDRAFT_176355"/>
<evidence type="ECO:0000313" key="2">
    <source>
        <dbReference type="Proteomes" id="UP000016932"/>
    </source>
</evidence>
<accession>M3AU41</accession>
<organism evidence="1 2">
    <name type="scientific">Pseudocercospora fijiensis (strain CIRAD86)</name>
    <name type="common">Black leaf streak disease fungus</name>
    <name type="synonym">Mycosphaerella fijiensis</name>
    <dbReference type="NCBI Taxonomy" id="383855"/>
    <lineage>
        <taxon>Eukaryota</taxon>
        <taxon>Fungi</taxon>
        <taxon>Dikarya</taxon>
        <taxon>Ascomycota</taxon>
        <taxon>Pezizomycotina</taxon>
        <taxon>Dothideomycetes</taxon>
        <taxon>Dothideomycetidae</taxon>
        <taxon>Mycosphaerellales</taxon>
        <taxon>Mycosphaerellaceae</taxon>
        <taxon>Pseudocercospora</taxon>
    </lineage>
</organism>
<dbReference type="VEuPathDB" id="FungiDB:MYCFIDRAFT_176355"/>
<dbReference type="AlphaFoldDB" id="M3AU41"/>
<name>M3AU41_PSEFD</name>
<dbReference type="OrthoDB" id="3801343at2759"/>
<sequence length="226" mass="26626">MQTRIFSTVWLSSWMTKPYLGKEYLTDTLYPLTKLRKGIQVERHCRADDDADNNDENERYTHGLEKTLNVVWKSRDHSSLQSTRGQHLLHSSAKYQQRLEDFYHCWDRLISRQDERWVRKVTGHAMAIVDAQEPLEGAEAQWEDRRRRAYGRMSLRPSATPTSRDCTIYESLFQLSEEPVDSRQTELLPFRHWTSASLLFYDITFSDLFHSGVAYYMVFRGAPVHG</sequence>
<dbReference type="GeneID" id="19333546"/>
<dbReference type="Proteomes" id="UP000016932">
    <property type="component" value="Unassembled WGS sequence"/>
</dbReference>
<dbReference type="RefSeq" id="XP_007928322.1">
    <property type="nucleotide sequence ID" value="XM_007930131.1"/>
</dbReference>
<evidence type="ECO:0000313" key="1">
    <source>
        <dbReference type="EMBL" id="EME81007.1"/>
    </source>
</evidence>
<gene>
    <name evidence="1" type="ORF">MYCFIDRAFT_176355</name>
</gene>